<dbReference type="PRINTS" id="PR00038">
    <property type="entry name" value="HTHLUXR"/>
</dbReference>
<comment type="caution">
    <text evidence="3">The sequence shown here is derived from an EMBL/GenBank/DDBJ whole genome shotgun (WGS) entry which is preliminary data.</text>
</comment>
<dbReference type="SUPFAM" id="SSF46894">
    <property type="entry name" value="C-terminal effector domain of the bipartite response regulators"/>
    <property type="match status" value="1"/>
</dbReference>
<dbReference type="EMBL" id="QRAN01000017">
    <property type="protein sequence ID" value="RLQ20953.1"/>
    <property type="molecule type" value="Genomic_DNA"/>
</dbReference>
<protein>
    <submittedName>
        <fullName evidence="3">DNA-binding response regulator</fullName>
    </submittedName>
</protein>
<keyword evidence="1 3" id="KW-0238">DNA-binding</keyword>
<dbReference type="InterPro" id="IPR000792">
    <property type="entry name" value="Tscrpt_reg_LuxR_C"/>
</dbReference>
<dbReference type="Gene3D" id="3.40.50.2300">
    <property type="match status" value="1"/>
</dbReference>
<dbReference type="PROSITE" id="PS00622">
    <property type="entry name" value="HTH_LUXR_1"/>
    <property type="match status" value="1"/>
</dbReference>
<name>A0A3L7DXG3_9GAMM</name>
<dbReference type="PANTHER" id="PTHR43214:SF43">
    <property type="entry name" value="TWO-COMPONENT RESPONSE REGULATOR"/>
    <property type="match status" value="1"/>
</dbReference>
<gene>
    <name evidence="3" type="ORF">DWB85_14585</name>
</gene>
<accession>A0A3L7DXG3</accession>
<organism evidence="3 4">
    <name type="scientific">Seongchinamella sediminis</name>
    <dbReference type="NCBI Taxonomy" id="2283635"/>
    <lineage>
        <taxon>Bacteria</taxon>
        <taxon>Pseudomonadati</taxon>
        <taxon>Pseudomonadota</taxon>
        <taxon>Gammaproteobacteria</taxon>
        <taxon>Cellvibrionales</taxon>
        <taxon>Halieaceae</taxon>
        <taxon>Seongchinamella</taxon>
    </lineage>
</organism>
<feature type="domain" description="HTH luxR-type" evidence="2">
    <location>
        <begin position="138"/>
        <end position="203"/>
    </location>
</feature>
<dbReference type="GO" id="GO:0003677">
    <property type="term" value="F:DNA binding"/>
    <property type="evidence" value="ECO:0007669"/>
    <property type="project" value="UniProtKB-KW"/>
</dbReference>
<dbReference type="Pfam" id="PF00196">
    <property type="entry name" value="GerE"/>
    <property type="match status" value="1"/>
</dbReference>
<dbReference type="PANTHER" id="PTHR43214">
    <property type="entry name" value="TWO-COMPONENT RESPONSE REGULATOR"/>
    <property type="match status" value="1"/>
</dbReference>
<keyword evidence="4" id="KW-1185">Reference proteome</keyword>
<dbReference type="CDD" id="cd06170">
    <property type="entry name" value="LuxR_C_like"/>
    <property type="match status" value="1"/>
</dbReference>
<dbReference type="AlphaFoldDB" id="A0A3L7DXG3"/>
<evidence type="ECO:0000313" key="4">
    <source>
        <dbReference type="Proteomes" id="UP000265509"/>
    </source>
</evidence>
<dbReference type="GO" id="GO:0006355">
    <property type="term" value="P:regulation of DNA-templated transcription"/>
    <property type="evidence" value="ECO:0007669"/>
    <property type="project" value="InterPro"/>
</dbReference>
<dbReference type="PROSITE" id="PS50043">
    <property type="entry name" value="HTH_LUXR_2"/>
    <property type="match status" value="1"/>
</dbReference>
<dbReference type="Proteomes" id="UP000265509">
    <property type="component" value="Unassembled WGS sequence"/>
</dbReference>
<proteinExistence type="predicted"/>
<dbReference type="SMART" id="SM00421">
    <property type="entry name" value="HTH_LUXR"/>
    <property type="match status" value="1"/>
</dbReference>
<sequence length="209" mass="22709">MEHLFISTAGKLRERWQQAFPRASAAVDVEEIGPVISGPRGIVWLDIAALASGERPAQVRAATALGWPVVVMAATPGESEAFQLLNQGAMGYCHVKAAPQQLREIALVVEHGGLWMPPELMQRFLALSARVVPTRAPVEPELNELTSRELMVAEQVARGASNREIAGTLDISERTVKAHLSAIFEKLGVRDRVQLALAMNNIPTYSTVN</sequence>
<evidence type="ECO:0000259" key="2">
    <source>
        <dbReference type="PROSITE" id="PS50043"/>
    </source>
</evidence>
<evidence type="ECO:0000256" key="1">
    <source>
        <dbReference type="ARBA" id="ARBA00023125"/>
    </source>
</evidence>
<reference evidence="3 4" key="1">
    <citation type="submission" date="2018-07" db="EMBL/GenBank/DDBJ databases">
        <title>Halioglobus sp. genome submission.</title>
        <authorList>
            <person name="Ye M.-Q."/>
            <person name="Du Z.-J."/>
        </authorList>
    </citation>
    <scope>NUCLEOTIDE SEQUENCE [LARGE SCALE GENOMIC DNA]</scope>
    <source>
        <strain evidence="3 4">U0301</strain>
    </source>
</reference>
<dbReference type="RefSeq" id="WP_117956098.1">
    <property type="nucleotide sequence ID" value="NZ_QRAN01000017.1"/>
</dbReference>
<dbReference type="OrthoDB" id="9794397at2"/>
<evidence type="ECO:0000313" key="3">
    <source>
        <dbReference type="EMBL" id="RLQ20953.1"/>
    </source>
</evidence>
<dbReference type="InterPro" id="IPR016032">
    <property type="entry name" value="Sig_transdc_resp-reg_C-effctor"/>
</dbReference>
<dbReference type="InterPro" id="IPR039420">
    <property type="entry name" value="WalR-like"/>
</dbReference>